<dbReference type="InterPro" id="IPR050086">
    <property type="entry name" value="MetN_ABC_transporter-like"/>
</dbReference>
<protein>
    <submittedName>
        <fullName evidence="6">Phosphonate ABC transporter ATP-binding protein</fullName>
    </submittedName>
</protein>
<dbReference type="Gene3D" id="3.40.50.300">
    <property type="entry name" value="P-loop containing nucleotide triphosphate hydrolases"/>
    <property type="match status" value="1"/>
</dbReference>
<keyword evidence="1" id="KW-0813">Transport</keyword>
<dbReference type="SUPFAM" id="SSF52540">
    <property type="entry name" value="P-loop containing nucleoside triphosphate hydrolases"/>
    <property type="match status" value="1"/>
</dbReference>
<keyword evidence="2" id="KW-0547">Nucleotide-binding</keyword>
<reference evidence="6 7" key="1">
    <citation type="submission" date="2024-10" db="EMBL/GenBank/DDBJ databases">
        <title>The Natural Products Discovery Center: Release of the First 8490 Sequenced Strains for Exploring Actinobacteria Biosynthetic Diversity.</title>
        <authorList>
            <person name="Kalkreuter E."/>
            <person name="Kautsar S.A."/>
            <person name="Yang D."/>
            <person name="Bader C.D."/>
            <person name="Teijaro C.N."/>
            <person name="Fluegel L."/>
            <person name="Davis C.M."/>
            <person name="Simpson J.R."/>
            <person name="Lauterbach L."/>
            <person name="Steele A.D."/>
            <person name="Gui C."/>
            <person name="Meng S."/>
            <person name="Li G."/>
            <person name="Viehrig K."/>
            <person name="Ye F."/>
            <person name="Su P."/>
            <person name="Kiefer A.F."/>
            <person name="Nichols A."/>
            <person name="Cepeda A.J."/>
            <person name="Yan W."/>
            <person name="Fan B."/>
            <person name="Jiang Y."/>
            <person name="Adhikari A."/>
            <person name="Zheng C.-J."/>
            <person name="Schuster L."/>
            <person name="Cowan T.M."/>
            <person name="Smanski M.J."/>
            <person name="Chevrette M.G."/>
            <person name="De Carvalho L.P.S."/>
            <person name="Shen B."/>
        </authorList>
    </citation>
    <scope>NUCLEOTIDE SEQUENCE [LARGE SCALE GENOMIC DNA]</scope>
    <source>
        <strain evidence="6 7">NPDC001281</strain>
    </source>
</reference>
<dbReference type="PROSITE" id="PS50893">
    <property type="entry name" value="ABC_TRANSPORTER_2"/>
    <property type="match status" value="1"/>
</dbReference>
<organism evidence="6 7">
    <name type="scientific">Microtetraspora fusca</name>
    <dbReference type="NCBI Taxonomy" id="1997"/>
    <lineage>
        <taxon>Bacteria</taxon>
        <taxon>Bacillati</taxon>
        <taxon>Actinomycetota</taxon>
        <taxon>Actinomycetes</taxon>
        <taxon>Streptosporangiales</taxon>
        <taxon>Streptosporangiaceae</taxon>
        <taxon>Microtetraspora</taxon>
    </lineage>
</organism>
<evidence type="ECO:0000259" key="5">
    <source>
        <dbReference type="PROSITE" id="PS50893"/>
    </source>
</evidence>
<proteinExistence type="predicted"/>
<dbReference type="InterPro" id="IPR027417">
    <property type="entry name" value="P-loop_NTPase"/>
</dbReference>
<keyword evidence="3 6" id="KW-0067">ATP-binding</keyword>
<sequence>MSVSPGRSAGGTAVADRSPSPEAVPSLSITGLRKSFPGRTVLAGLDLRIPARGLVAVLGANGSGKSTALRCVVGLEQPDGGSIRLHGEEIVGLSGRELARRRSRAAMIFQKIHLVQRRSVLDNVCAGALGRLPLRHSLVPALFPRELRDEAMECLHRVGLADRAGDTVGRLSGGQQQRVAVARALCQRADVVLADEPVAALDPAAATQVLELLSDLARGQGLAVAAVLHQPELARRYADRVVGLARGRLAFDTAPEHLSERDLDDLYAAGEGAS</sequence>
<dbReference type="Proteomes" id="UP001602119">
    <property type="component" value="Unassembled WGS sequence"/>
</dbReference>
<dbReference type="PANTHER" id="PTHR43166">
    <property type="entry name" value="AMINO ACID IMPORT ATP-BINDING PROTEIN"/>
    <property type="match status" value="1"/>
</dbReference>
<accession>A0ABW6VGI7</accession>
<dbReference type="PROSITE" id="PS00211">
    <property type="entry name" value="ABC_TRANSPORTER_1"/>
    <property type="match status" value="1"/>
</dbReference>
<comment type="caution">
    <text evidence="6">The sequence shown here is derived from an EMBL/GenBank/DDBJ whole genome shotgun (WGS) entry which is preliminary data.</text>
</comment>
<dbReference type="Pfam" id="PF00005">
    <property type="entry name" value="ABC_tran"/>
    <property type="match status" value="1"/>
</dbReference>
<gene>
    <name evidence="6" type="ORF">ACFY05_37250</name>
</gene>
<dbReference type="EMBL" id="JBIAXI010000032">
    <property type="protein sequence ID" value="MFF4778486.1"/>
    <property type="molecule type" value="Genomic_DNA"/>
</dbReference>
<evidence type="ECO:0000256" key="3">
    <source>
        <dbReference type="ARBA" id="ARBA00022840"/>
    </source>
</evidence>
<evidence type="ECO:0000256" key="4">
    <source>
        <dbReference type="SAM" id="MobiDB-lite"/>
    </source>
</evidence>
<evidence type="ECO:0000313" key="6">
    <source>
        <dbReference type="EMBL" id="MFF4778486.1"/>
    </source>
</evidence>
<dbReference type="InterPro" id="IPR017871">
    <property type="entry name" value="ABC_transporter-like_CS"/>
</dbReference>
<feature type="domain" description="ABC transporter" evidence="5">
    <location>
        <begin position="27"/>
        <end position="271"/>
    </location>
</feature>
<dbReference type="InterPro" id="IPR003439">
    <property type="entry name" value="ABC_transporter-like_ATP-bd"/>
</dbReference>
<keyword evidence="7" id="KW-1185">Reference proteome</keyword>
<dbReference type="GO" id="GO:0005524">
    <property type="term" value="F:ATP binding"/>
    <property type="evidence" value="ECO:0007669"/>
    <property type="project" value="UniProtKB-KW"/>
</dbReference>
<dbReference type="SMART" id="SM00382">
    <property type="entry name" value="AAA"/>
    <property type="match status" value="1"/>
</dbReference>
<evidence type="ECO:0000313" key="7">
    <source>
        <dbReference type="Proteomes" id="UP001602119"/>
    </source>
</evidence>
<feature type="region of interest" description="Disordered" evidence="4">
    <location>
        <begin position="1"/>
        <end position="26"/>
    </location>
</feature>
<dbReference type="InterPro" id="IPR003593">
    <property type="entry name" value="AAA+_ATPase"/>
</dbReference>
<name>A0ABW6VGI7_MICFU</name>
<evidence type="ECO:0000256" key="1">
    <source>
        <dbReference type="ARBA" id="ARBA00022448"/>
    </source>
</evidence>
<dbReference type="RefSeq" id="WP_387347036.1">
    <property type="nucleotide sequence ID" value="NZ_JBIAXI010000032.1"/>
</dbReference>
<evidence type="ECO:0000256" key="2">
    <source>
        <dbReference type="ARBA" id="ARBA00022741"/>
    </source>
</evidence>